<sequence length="125" mass="14434">MILLLLLAVAALTQGNPERDCNIFSTKLRSCSQNETKPHFRKSGPSSIKIYDKDGTIVLQWNNQSTDAETQEESAHVSHIVPKSKWDRQRIFWRRRRRNAPRGPVITCHCMLNASYLYNLFTETS</sequence>
<feature type="chain" id="PRO_5017018760" evidence="1">
    <location>
        <begin position="16"/>
        <end position="125"/>
    </location>
</feature>
<evidence type="ECO:0000256" key="1">
    <source>
        <dbReference type="SAM" id="SignalP"/>
    </source>
</evidence>
<organism evidence="2 3">
    <name type="scientific">Ancylostoma caninum</name>
    <name type="common">Dog hookworm</name>
    <dbReference type="NCBI Taxonomy" id="29170"/>
    <lineage>
        <taxon>Eukaryota</taxon>
        <taxon>Metazoa</taxon>
        <taxon>Ecdysozoa</taxon>
        <taxon>Nematoda</taxon>
        <taxon>Chromadorea</taxon>
        <taxon>Rhabditida</taxon>
        <taxon>Rhabditina</taxon>
        <taxon>Rhabditomorpha</taxon>
        <taxon>Strongyloidea</taxon>
        <taxon>Ancylostomatidae</taxon>
        <taxon>Ancylostomatinae</taxon>
        <taxon>Ancylostoma</taxon>
    </lineage>
</organism>
<keyword evidence="1" id="KW-0732">Signal</keyword>
<proteinExistence type="predicted"/>
<name>A0A368GGY1_ANCCA</name>
<reference evidence="2 3" key="1">
    <citation type="submission" date="2014-10" db="EMBL/GenBank/DDBJ databases">
        <title>Draft genome of the hookworm Ancylostoma caninum.</title>
        <authorList>
            <person name="Mitreva M."/>
        </authorList>
    </citation>
    <scope>NUCLEOTIDE SEQUENCE [LARGE SCALE GENOMIC DNA]</scope>
    <source>
        <strain evidence="2 3">Baltimore</strain>
    </source>
</reference>
<protein>
    <submittedName>
        <fullName evidence="2">Uncharacterized protein</fullName>
    </submittedName>
</protein>
<keyword evidence="3" id="KW-1185">Reference proteome</keyword>
<dbReference type="OrthoDB" id="5873125at2759"/>
<accession>A0A368GGY1</accession>
<comment type="caution">
    <text evidence="2">The sequence shown here is derived from an EMBL/GenBank/DDBJ whole genome shotgun (WGS) entry which is preliminary data.</text>
</comment>
<evidence type="ECO:0000313" key="2">
    <source>
        <dbReference type="EMBL" id="RCN43641.1"/>
    </source>
</evidence>
<dbReference type="EMBL" id="JOJR01000151">
    <property type="protein sequence ID" value="RCN43641.1"/>
    <property type="molecule type" value="Genomic_DNA"/>
</dbReference>
<evidence type="ECO:0000313" key="3">
    <source>
        <dbReference type="Proteomes" id="UP000252519"/>
    </source>
</evidence>
<dbReference type="Proteomes" id="UP000252519">
    <property type="component" value="Unassembled WGS sequence"/>
</dbReference>
<gene>
    <name evidence="2" type="ORF">ANCCAN_10412</name>
</gene>
<feature type="signal peptide" evidence="1">
    <location>
        <begin position="1"/>
        <end position="15"/>
    </location>
</feature>
<dbReference type="AlphaFoldDB" id="A0A368GGY1"/>